<keyword evidence="4 5" id="KW-0472">Membrane</keyword>
<dbReference type="PANTHER" id="PTHR10250:SF15">
    <property type="entry name" value="MICROSOMAL GLUTATHIONE S-TRANSFERASE-RELATED"/>
    <property type="match status" value="1"/>
</dbReference>
<dbReference type="Pfam" id="PF01124">
    <property type="entry name" value="MAPEG"/>
    <property type="match status" value="1"/>
</dbReference>
<evidence type="ECO:0000256" key="3">
    <source>
        <dbReference type="ARBA" id="ARBA00022989"/>
    </source>
</evidence>
<dbReference type="InterPro" id="IPR001129">
    <property type="entry name" value="Membr-assoc_MAPEG"/>
</dbReference>
<dbReference type="RefSeq" id="WP_140927584.1">
    <property type="nucleotide sequence ID" value="NZ_VFSU01000019.1"/>
</dbReference>
<comment type="caution">
    <text evidence="6">The sequence shown here is derived from an EMBL/GenBank/DDBJ whole genome shotgun (WGS) entry which is preliminary data.</text>
</comment>
<keyword evidence="7" id="KW-1185">Reference proteome</keyword>
<organism evidence="6 7">
    <name type="scientific">Sandaracinobacter neustonicus</name>
    <dbReference type="NCBI Taxonomy" id="1715348"/>
    <lineage>
        <taxon>Bacteria</taxon>
        <taxon>Pseudomonadati</taxon>
        <taxon>Pseudomonadota</taxon>
        <taxon>Alphaproteobacteria</taxon>
        <taxon>Sphingomonadales</taxon>
        <taxon>Sphingosinicellaceae</taxon>
        <taxon>Sandaracinobacter</taxon>
    </lineage>
</organism>
<dbReference type="GO" id="GO:0004364">
    <property type="term" value="F:glutathione transferase activity"/>
    <property type="evidence" value="ECO:0007669"/>
    <property type="project" value="TreeGrafter"/>
</dbReference>
<dbReference type="InterPro" id="IPR023352">
    <property type="entry name" value="MAPEG-like_dom_sf"/>
</dbReference>
<dbReference type="PANTHER" id="PTHR10250">
    <property type="entry name" value="MICROSOMAL GLUTATHIONE S-TRANSFERASE"/>
    <property type="match status" value="1"/>
</dbReference>
<sequence length="133" mass="14651">MHFAYPYTALVTGLAILIYIWTGIVVGKARKVHGVDYPNTHGSDDFNRVWRAHQNTLEQLVVFLPSLWLFATIVSDCWAAVLGLVWALGRILYVRGYTLAAPKRAPGFLIAILSTAVLLFGALGVVIWQLIAG</sequence>
<feature type="transmembrane region" description="Helical" evidence="5">
    <location>
        <begin position="108"/>
        <end position="131"/>
    </location>
</feature>
<proteinExistence type="predicted"/>
<dbReference type="AlphaFoldDB" id="A0A501XNW1"/>
<evidence type="ECO:0000256" key="2">
    <source>
        <dbReference type="ARBA" id="ARBA00022692"/>
    </source>
</evidence>
<evidence type="ECO:0000256" key="4">
    <source>
        <dbReference type="ARBA" id="ARBA00023136"/>
    </source>
</evidence>
<dbReference type="SUPFAM" id="SSF161084">
    <property type="entry name" value="MAPEG domain-like"/>
    <property type="match status" value="1"/>
</dbReference>
<evidence type="ECO:0000313" key="7">
    <source>
        <dbReference type="Proteomes" id="UP000319897"/>
    </source>
</evidence>
<evidence type="ECO:0000256" key="5">
    <source>
        <dbReference type="SAM" id="Phobius"/>
    </source>
</evidence>
<feature type="transmembrane region" description="Helical" evidence="5">
    <location>
        <begin position="7"/>
        <end position="27"/>
    </location>
</feature>
<protein>
    <submittedName>
        <fullName evidence="6">MAPEG family protein</fullName>
    </submittedName>
</protein>
<dbReference type="GO" id="GO:0004602">
    <property type="term" value="F:glutathione peroxidase activity"/>
    <property type="evidence" value="ECO:0007669"/>
    <property type="project" value="TreeGrafter"/>
</dbReference>
<dbReference type="InterPro" id="IPR050997">
    <property type="entry name" value="MAPEG"/>
</dbReference>
<dbReference type="GO" id="GO:0016020">
    <property type="term" value="C:membrane"/>
    <property type="evidence" value="ECO:0007669"/>
    <property type="project" value="UniProtKB-SubCell"/>
</dbReference>
<dbReference type="Gene3D" id="1.20.120.550">
    <property type="entry name" value="Membrane associated eicosanoid/glutathione metabolism-like domain"/>
    <property type="match status" value="1"/>
</dbReference>
<reference evidence="6 7" key="1">
    <citation type="submission" date="2019-06" db="EMBL/GenBank/DDBJ databases">
        <authorList>
            <person name="Lee I."/>
            <person name="Jang G.I."/>
            <person name="Hwang C.Y."/>
        </authorList>
    </citation>
    <scope>NUCLEOTIDE SEQUENCE [LARGE SCALE GENOMIC DNA]</scope>
    <source>
        <strain evidence="6 7">PAMC 28131</strain>
    </source>
</reference>
<keyword evidence="3 5" id="KW-1133">Transmembrane helix</keyword>
<evidence type="ECO:0000313" key="6">
    <source>
        <dbReference type="EMBL" id="TPE62159.1"/>
    </source>
</evidence>
<keyword evidence="2 5" id="KW-0812">Transmembrane</keyword>
<dbReference type="GO" id="GO:0006691">
    <property type="term" value="P:leukotriene metabolic process"/>
    <property type="evidence" value="ECO:0007669"/>
    <property type="project" value="UniProtKB-ARBA"/>
</dbReference>
<evidence type="ECO:0000256" key="1">
    <source>
        <dbReference type="ARBA" id="ARBA00004141"/>
    </source>
</evidence>
<gene>
    <name evidence="6" type="ORF">FJQ54_06390</name>
</gene>
<feature type="transmembrane region" description="Helical" evidence="5">
    <location>
        <begin position="67"/>
        <end position="88"/>
    </location>
</feature>
<dbReference type="Proteomes" id="UP000319897">
    <property type="component" value="Unassembled WGS sequence"/>
</dbReference>
<accession>A0A501XNW1</accession>
<dbReference type="EMBL" id="VFSU01000019">
    <property type="protein sequence ID" value="TPE62159.1"/>
    <property type="molecule type" value="Genomic_DNA"/>
</dbReference>
<comment type="subcellular location">
    <subcellularLocation>
        <location evidence="1">Membrane</location>
        <topology evidence="1">Multi-pass membrane protein</topology>
    </subcellularLocation>
</comment>
<dbReference type="OrthoDB" id="464934at2"/>
<name>A0A501XNW1_9SPHN</name>